<organism evidence="1 2">
    <name type="scientific">Corynebacterium timonense</name>
    <dbReference type="NCBI Taxonomy" id="441500"/>
    <lineage>
        <taxon>Bacteria</taxon>
        <taxon>Bacillati</taxon>
        <taxon>Actinomycetota</taxon>
        <taxon>Actinomycetes</taxon>
        <taxon>Mycobacteriales</taxon>
        <taxon>Corynebacteriaceae</taxon>
        <taxon>Corynebacterium</taxon>
    </lineage>
</organism>
<proteinExistence type="predicted"/>
<evidence type="ECO:0000313" key="2">
    <source>
        <dbReference type="Proteomes" id="UP000182237"/>
    </source>
</evidence>
<reference evidence="1 2" key="1">
    <citation type="submission" date="2016-10" db="EMBL/GenBank/DDBJ databases">
        <authorList>
            <person name="de Groot N.N."/>
        </authorList>
    </citation>
    <scope>NUCLEOTIDE SEQUENCE [LARGE SCALE GENOMIC DNA]</scope>
    <source>
        <strain evidence="1 2">DSM 45434</strain>
    </source>
</reference>
<protein>
    <submittedName>
        <fullName evidence="1">Uncharacterized protein</fullName>
    </submittedName>
</protein>
<dbReference type="EMBL" id="LT629765">
    <property type="protein sequence ID" value="SDS29718.1"/>
    <property type="molecule type" value="Genomic_DNA"/>
</dbReference>
<dbReference type="AlphaFoldDB" id="A0A1H1R1U6"/>
<dbReference type="STRING" id="1203190.GCA_000312345_01381"/>
<keyword evidence="2" id="KW-1185">Reference proteome</keyword>
<gene>
    <name evidence="1" type="ORF">SAMN04488539_1391</name>
</gene>
<evidence type="ECO:0000313" key="1">
    <source>
        <dbReference type="EMBL" id="SDS29718.1"/>
    </source>
</evidence>
<dbReference type="Proteomes" id="UP000182237">
    <property type="component" value="Chromosome I"/>
</dbReference>
<name>A0A1H1R1U6_9CORY</name>
<accession>A0A1H1R1U6</accession>
<sequence length="235" mass="25585">MKVTYLGSRIHIAQTLADIEVIEPLVVIDAVTLNREELVEKIEIAASASTRLLIRPEIINEDLSGSATEYLSWIDAVQSKICEFGETRILNLPRQVEDWKEDIKQVVKYHSLVLIEPAKVMSLVSREQAAESLRGAVAAAASGADIPASTVFGAVPTDRVIEILSSELGYRVGLEPAKPSDLFDAMIDAGMNPTLSSRVIGAQQLVVSDSVTAVGTYEALTEFKKYVRKTVSEGR</sequence>